<keyword evidence="3" id="KW-1185">Reference proteome</keyword>
<sequence>MESYRRFREAMEHDNVVGLHRTSSSPEDATQAQGRRRS</sequence>
<dbReference type="EMBL" id="LAXD01000001">
    <property type="protein sequence ID" value="KWW99353.1"/>
    <property type="molecule type" value="Genomic_DNA"/>
</dbReference>
<reference evidence="3" key="1">
    <citation type="submission" date="2015-04" db="EMBL/GenBank/DDBJ databases">
        <title>Physiological reanalysis, assessment of diazotrophy, and genome sequences of multiple isolates of Streptomyces thermoautotrophicus.</title>
        <authorList>
            <person name="MacKellar D.C."/>
            <person name="Lieber L."/>
            <person name="Norman J."/>
            <person name="Bolger A."/>
            <person name="Tobin C."/>
            <person name="Murray J.W."/>
            <person name="Chang R."/>
            <person name="Ford T."/>
            <person name="Nguyen P.Q."/>
            <person name="Woodward J."/>
            <person name="Permingeat H."/>
            <person name="Joshi N.S."/>
            <person name="Silver P.A."/>
            <person name="Usadel B."/>
            <person name="Rutherford A.W."/>
            <person name="Friesen M."/>
            <person name="Prell J."/>
        </authorList>
    </citation>
    <scope>NUCLEOTIDE SEQUENCE [LARGE SCALE GENOMIC DNA]</scope>
    <source>
        <strain evidence="3">H1</strain>
    </source>
</reference>
<evidence type="ECO:0000256" key="1">
    <source>
        <dbReference type="SAM" id="MobiDB-lite"/>
    </source>
</evidence>
<feature type="region of interest" description="Disordered" evidence="1">
    <location>
        <begin position="13"/>
        <end position="38"/>
    </location>
</feature>
<accession>A0A132MNI3</accession>
<evidence type="ECO:0000313" key="3">
    <source>
        <dbReference type="Proteomes" id="UP000070188"/>
    </source>
</evidence>
<gene>
    <name evidence="2" type="ORF">LI90_987</name>
</gene>
<name>A0A132MNI3_9ACTN</name>
<dbReference type="PATRIC" id="fig|1469144.10.peg.1104"/>
<dbReference type="STRING" id="1469144.LI90_987"/>
<dbReference type="Proteomes" id="UP000070188">
    <property type="component" value="Unassembled WGS sequence"/>
</dbReference>
<comment type="caution">
    <text evidence="2">The sequence shown here is derived from an EMBL/GenBank/DDBJ whole genome shotgun (WGS) entry which is preliminary data.</text>
</comment>
<protein>
    <submittedName>
        <fullName evidence="2">Uncharacterized protein</fullName>
    </submittedName>
</protein>
<feature type="compositionally biased region" description="Polar residues" evidence="1">
    <location>
        <begin position="21"/>
        <end position="38"/>
    </location>
</feature>
<dbReference type="AlphaFoldDB" id="A0A132MNI3"/>
<organism evidence="2 3">
    <name type="scientific">Carbonactinospora thermoautotrophica</name>
    <dbReference type="NCBI Taxonomy" id="1469144"/>
    <lineage>
        <taxon>Bacteria</taxon>
        <taxon>Bacillati</taxon>
        <taxon>Actinomycetota</taxon>
        <taxon>Actinomycetes</taxon>
        <taxon>Kitasatosporales</taxon>
        <taxon>Carbonactinosporaceae</taxon>
        <taxon>Carbonactinospora</taxon>
    </lineage>
</organism>
<evidence type="ECO:0000313" key="2">
    <source>
        <dbReference type="EMBL" id="KWW99353.1"/>
    </source>
</evidence>
<proteinExistence type="predicted"/>